<feature type="domain" description="Pyrroline-5-carboxylate reductase catalytic N-terminal" evidence="2">
    <location>
        <begin position="2"/>
        <end position="91"/>
    </location>
</feature>
<proteinExistence type="predicted"/>
<evidence type="ECO:0000256" key="1">
    <source>
        <dbReference type="ARBA" id="ARBA00023002"/>
    </source>
</evidence>
<dbReference type="eggNOG" id="COG2085">
    <property type="taxonomic scope" value="Bacteria"/>
</dbReference>
<sequence>MKIGILGAGKVGTILARLTVEAGYETYLAASGDPADIDLIASVLAPGATTATSAHAAEEADLVIVAIPLRKHDTLPVEQLRGKIVVDAMNYWWETDGRDSPFGAADASTSEFIQSQLPESTVVKAFNHMGYHDLDELGRPAGDPDRRAIAVAGPRAAGETVMGLIDDVGFDPLYIGGLPEGVRLQPFSPAFGANGTRAELGEIIENFPATERGREVYAALGR</sequence>
<reference evidence="3 4" key="1">
    <citation type="submission" date="2012-11" db="EMBL/GenBank/DDBJ databases">
        <title>The complete genome sequence of Corynebacterium maris Coryn-1 (=DSM 45190).</title>
        <authorList>
            <person name="Schaffert L."/>
            <person name="Albersmeier A."/>
            <person name="Kalinowski J."/>
            <person name="Ruckert C."/>
        </authorList>
    </citation>
    <scope>NUCLEOTIDE SEQUENCE [LARGE SCALE GENOMIC DNA]</scope>
    <source>
        <strain evidence="4">Coryn-1</strain>
    </source>
</reference>
<protein>
    <submittedName>
        <fullName evidence="3">Putative F420-dependent NADP oxidoreductase</fullName>
    </submittedName>
</protein>
<dbReference type="GO" id="GO:0008823">
    <property type="term" value="F:cupric reductase (NADH) activity"/>
    <property type="evidence" value="ECO:0007669"/>
    <property type="project" value="TreeGrafter"/>
</dbReference>
<dbReference type="RefSeq" id="WP_020934456.1">
    <property type="nucleotide sequence ID" value="NC_021915.1"/>
</dbReference>
<dbReference type="EMBL" id="CP003924">
    <property type="protein sequence ID" value="AGS34523.1"/>
    <property type="molecule type" value="Genomic_DNA"/>
</dbReference>
<gene>
    <name evidence="3" type="ORF">B841_05250</name>
</gene>
<organism evidence="3 4">
    <name type="scientific">Corynebacterium maris DSM 45190</name>
    <dbReference type="NCBI Taxonomy" id="1224163"/>
    <lineage>
        <taxon>Bacteria</taxon>
        <taxon>Bacillati</taxon>
        <taxon>Actinomycetota</taxon>
        <taxon>Actinomycetes</taxon>
        <taxon>Mycobacteriales</taxon>
        <taxon>Corynebacteriaceae</taxon>
        <taxon>Corynebacterium</taxon>
    </lineage>
</organism>
<dbReference type="HOGENOM" id="CLU_076368_0_0_11"/>
<dbReference type="GO" id="GO:0015677">
    <property type="term" value="P:copper ion import"/>
    <property type="evidence" value="ECO:0007669"/>
    <property type="project" value="TreeGrafter"/>
</dbReference>
<dbReference type="GO" id="GO:0005886">
    <property type="term" value="C:plasma membrane"/>
    <property type="evidence" value="ECO:0007669"/>
    <property type="project" value="TreeGrafter"/>
</dbReference>
<dbReference type="STRING" id="1224163.B841_05250"/>
<dbReference type="PANTHER" id="PTHR14239:SF0">
    <property type="entry name" value="F420-DEPENDENT NADP REDUCTASE"/>
    <property type="match status" value="1"/>
</dbReference>
<dbReference type="Proteomes" id="UP000015388">
    <property type="component" value="Chromosome"/>
</dbReference>
<dbReference type="InterPro" id="IPR036291">
    <property type="entry name" value="NAD(P)-bd_dom_sf"/>
</dbReference>
<dbReference type="InterPro" id="IPR028939">
    <property type="entry name" value="P5C_Rdtase_cat_N"/>
</dbReference>
<dbReference type="SUPFAM" id="SSF51735">
    <property type="entry name" value="NAD(P)-binding Rossmann-fold domains"/>
    <property type="match status" value="1"/>
</dbReference>
<dbReference type="PATRIC" id="fig|1224163.3.peg.1052"/>
<name>S5TIJ3_9CORY</name>
<dbReference type="KEGG" id="cmd:B841_05250"/>
<evidence type="ECO:0000259" key="2">
    <source>
        <dbReference type="Pfam" id="PF03807"/>
    </source>
</evidence>
<evidence type="ECO:0000313" key="3">
    <source>
        <dbReference type="EMBL" id="AGS34523.1"/>
    </source>
</evidence>
<keyword evidence="4" id="KW-1185">Reference proteome</keyword>
<accession>S5TIJ3</accession>
<dbReference type="AlphaFoldDB" id="S5TIJ3"/>
<dbReference type="Pfam" id="PF03807">
    <property type="entry name" value="F420_oxidored"/>
    <property type="match status" value="1"/>
</dbReference>
<dbReference type="PANTHER" id="PTHR14239">
    <property type="entry name" value="DUDULIN-RELATED"/>
    <property type="match status" value="1"/>
</dbReference>
<dbReference type="Gene3D" id="3.40.50.720">
    <property type="entry name" value="NAD(P)-binding Rossmann-like Domain"/>
    <property type="match status" value="1"/>
</dbReference>
<keyword evidence="1" id="KW-0560">Oxidoreductase</keyword>
<dbReference type="GO" id="GO:0052851">
    <property type="term" value="F:ferric-chelate reductase (NADPH) activity"/>
    <property type="evidence" value="ECO:0007669"/>
    <property type="project" value="TreeGrafter"/>
</dbReference>
<dbReference type="InterPro" id="IPR051267">
    <property type="entry name" value="STEAP_metalloreductase"/>
</dbReference>
<evidence type="ECO:0000313" key="4">
    <source>
        <dbReference type="Proteomes" id="UP000015388"/>
    </source>
</evidence>